<evidence type="ECO:0008006" key="5">
    <source>
        <dbReference type="Google" id="ProtNLM"/>
    </source>
</evidence>
<feature type="compositionally biased region" description="Basic and acidic residues" evidence="1">
    <location>
        <begin position="169"/>
        <end position="193"/>
    </location>
</feature>
<feature type="region of interest" description="Disordered" evidence="1">
    <location>
        <begin position="169"/>
        <end position="288"/>
    </location>
</feature>
<reference evidence="4" key="1">
    <citation type="submission" date="2025-08" db="UniProtKB">
        <authorList>
            <consortium name="RefSeq"/>
        </authorList>
    </citation>
    <scope>IDENTIFICATION</scope>
</reference>
<dbReference type="Proteomes" id="UP001652628">
    <property type="component" value="Chromosome 2L"/>
</dbReference>
<name>A0AB39ZXI8_DROSZ</name>
<dbReference type="Gene3D" id="3.10.120.10">
    <property type="entry name" value="Cytochrome b5-like heme/steroid binding domain"/>
    <property type="match status" value="1"/>
</dbReference>
<dbReference type="SUPFAM" id="SSF55856">
    <property type="entry name" value="Cytochrome b5-like heme/steroid binding domain"/>
    <property type="match status" value="1"/>
</dbReference>
<dbReference type="RefSeq" id="XP_016945290.2">
    <property type="nucleotide sequence ID" value="XM_017089801.4"/>
</dbReference>
<keyword evidence="3" id="KW-1185">Reference proteome</keyword>
<feature type="transmembrane region" description="Helical" evidence="2">
    <location>
        <begin position="16"/>
        <end position="35"/>
    </location>
</feature>
<proteinExistence type="predicted"/>
<evidence type="ECO:0000313" key="3">
    <source>
        <dbReference type="Proteomes" id="UP001652628"/>
    </source>
</evidence>
<evidence type="ECO:0000313" key="4">
    <source>
        <dbReference type="RefSeq" id="XP_016945290.2"/>
    </source>
</evidence>
<dbReference type="InterPro" id="IPR036400">
    <property type="entry name" value="Cyt_B5-like_heme/steroid_sf"/>
</dbReference>
<evidence type="ECO:0000256" key="1">
    <source>
        <dbReference type="SAM" id="MobiDB-lite"/>
    </source>
</evidence>
<dbReference type="GeneID" id="108021205"/>
<accession>A0AB39ZXI8</accession>
<keyword evidence="2" id="KW-0812">Transmembrane</keyword>
<dbReference type="AlphaFoldDB" id="A0AB39ZXI8"/>
<evidence type="ECO:0000256" key="2">
    <source>
        <dbReference type="SAM" id="Phobius"/>
    </source>
</evidence>
<feature type="compositionally biased region" description="Basic and acidic residues" evidence="1">
    <location>
        <begin position="238"/>
        <end position="254"/>
    </location>
</feature>
<organism evidence="3 4">
    <name type="scientific">Drosophila suzukii</name>
    <name type="common">Spotted-wing drosophila fruit fly</name>
    <dbReference type="NCBI Taxonomy" id="28584"/>
    <lineage>
        <taxon>Eukaryota</taxon>
        <taxon>Metazoa</taxon>
        <taxon>Ecdysozoa</taxon>
        <taxon>Arthropoda</taxon>
        <taxon>Hexapoda</taxon>
        <taxon>Insecta</taxon>
        <taxon>Pterygota</taxon>
        <taxon>Neoptera</taxon>
        <taxon>Endopterygota</taxon>
        <taxon>Diptera</taxon>
        <taxon>Brachycera</taxon>
        <taxon>Muscomorpha</taxon>
        <taxon>Ephydroidea</taxon>
        <taxon>Drosophilidae</taxon>
        <taxon>Drosophila</taxon>
        <taxon>Sophophora</taxon>
    </lineage>
</organism>
<sequence>MSSLPTKSWSIQFRELVTSPFAIIAMTCVLGYVAYMKTRRQHGTYDDEDYENEGHRKLPAPLTGLRLNRKQLAKYNSERPDKTYLVALLDVIYDVSSAAHDFGPGGKYAKLSGTEVTGFIKKQAFFEMRDYETYLTEWQMMLEDFFYPAGKLIDRQVFVESKIKMNTTKEEIEEEKKEEVKEPIQKPEMKPELIPELPDLDLGSPDEAINSDCDSLRTAYDFPPGQDDRVDDVDDEDEGRKVDDDGNDNDKEEFSEAGQGDNDGDAPTDDVPNQTIWNDTDVTMVATS</sequence>
<protein>
    <recommendedName>
        <fullName evidence="5">Cytochrome b5 heme-binding domain-containing protein</fullName>
    </recommendedName>
</protein>
<keyword evidence="2" id="KW-1133">Transmembrane helix</keyword>
<feature type="compositionally biased region" description="Polar residues" evidence="1">
    <location>
        <begin position="271"/>
        <end position="288"/>
    </location>
</feature>
<gene>
    <name evidence="4" type="primary">LOC108021205</name>
</gene>
<keyword evidence="2" id="KW-0472">Membrane</keyword>